<evidence type="ECO:0000256" key="1">
    <source>
        <dbReference type="ARBA" id="ARBA00004123"/>
    </source>
</evidence>
<keyword evidence="7" id="KW-0539">Nucleus</keyword>
<dbReference type="PANTHER" id="PTHR14057:SF47">
    <property type="entry name" value="HOMEOBOX PROTEIN ONECUT"/>
    <property type="match status" value="1"/>
</dbReference>
<keyword evidence="3" id="KW-0805">Transcription regulation</keyword>
<dbReference type="Gene3D" id="1.10.260.40">
    <property type="entry name" value="lambda repressor-like DNA-binding domains"/>
    <property type="match status" value="1"/>
</dbReference>
<protein>
    <recommendedName>
        <fullName evidence="8">CUT domain-containing protein</fullName>
    </recommendedName>
</protein>
<comment type="caution">
    <text evidence="9">The sequence shown here is derived from an EMBL/GenBank/DDBJ whole genome shotgun (WGS) entry which is preliminary data.</text>
</comment>
<evidence type="ECO:0000259" key="8">
    <source>
        <dbReference type="PROSITE" id="PS51042"/>
    </source>
</evidence>
<dbReference type="PANTHER" id="PTHR14057">
    <property type="entry name" value="TRANSCRIPTION FACTOR ONECUT"/>
    <property type="match status" value="1"/>
</dbReference>
<dbReference type="Pfam" id="PF02376">
    <property type="entry name" value="CUT"/>
    <property type="match status" value="1"/>
</dbReference>
<dbReference type="STRING" id="137246.A0A401TPB8"/>
<evidence type="ECO:0000256" key="6">
    <source>
        <dbReference type="ARBA" id="ARBA00023163"/>
    </source>
</evidence>
<keyword evidence="6" id="KW-0804">Transcription</keyword>
<dbReference type="EMBL" id="BEZZ01135641">
    <property type="protein sequence ID" value="GCC44484.1"/>
    <property type="molecule type" value="Genomic_DNA"/>
</dbReference>
<keyword evidence="5" id="KW-0371">Homeobox</keyword>
<dbReference type="GO" id="GO:0005634">
    <property type="term" value="C:nucleus"/>
    <property type="evidence" value="ECO:0007669"/>
    <property type="project" value="UniProtKB-SubCell"/>
</dbReference>
<dbReference type="InterPro" id="IPR003350">
    <property type="entry name" value="CUT_dom"/>
</dbReference>
<reference evidence="9 10" key="1">
    <citation type="journal article" date="2018" name="Nat. Ecol. Evol.">
        <title>Shark genomes provide insights into elasmobranch evolution and the origin of vertebrates.</title>
        <authorList>
            <person name="Hara Y"/>
            <person name="Yamaguchi K"/>
            <person name="Onimaru K"/>
            <person name="Kadota M"/>
            <person name="Koyanagi M"/>
            <person name="Keeley SD"/>
            <person name="Tatsumi K"/>
            <person name="Tanaka K"/>
            <person name="Motone F"/>
            <person name="Kageyama Y"/>
            <person name="Nozu R"/>
            <person name="Adachi N"/>
            <person name="Nishimura O"/>
            <person name="Nakagawa R"/>
            <person name="Tanegashima C"/>
            <person name="Kiyatake I"/>
            <person name="Matsumoto R"/>
            <person name="Murakumo K"/>
            <person name="Nishida K"/>
            <person name="Terakita A"/>
            <person name="Kuratani S"/>
            <person name="Sato K"/>
            <person name="Hyodo S Kuraku.S."/>
        </authorList>
    </citation>
    <scope>NUCLEOTIDE SEQUENCE [LARGE SCALE GENOMIC DNA]</scope>
</reference>
<organism evidence="9 10">
    <name type="scientific">Chiloscyllium punctatum</name>
    <name type="common">Brownbanded bambooshark</name>
    <name type="synonym">Hemiscyllium punctatum</name>
    <dbReference type="NCBI Taxonomy" id="137246"/>
    <lineage>
        <taxon>Eukaryota</taxon>
        <taxon>Metazoa</taxon>
        <taxon>Chordata</taxon>
        <taxon>Craniata</taxon>
        <taxon>Vertebrata</taxon>
        <taxon>Chondrichthyes</taxon>
        <taxon>Elasmobranchii</taxon>
        <taxon>Galeomorphii</taxon>
        <taxon>Galeoidea</taxon>
        <taxon>Orectolobiformes</taxon>
        <taxon>Hemiscylliidae</taxon>
        <taxon>Chiloscyllium</taxon>
    </lineage>
</organism>
<dbReference type="AlphaFoldDB" id="A0A401TPB8"/>
<evidence type="ECO:0000313" key="10">
    <source>
        <dbReference type="Proteomes" id="UP000287033"/>
    </source>
</evidence>
<name>A0A401TPB8_CHIPU</name>
<dbReference type="OrthoDB" id="10068888at2759"/>
<keyword evidence="4" id="KW-0238">DNA-binding</keyword>
<proteinExistence type="inferred from homology"/>
<gene>
    <name evidence="9" type="ORF">chiPu_0028610</name>
</gene>
<evidence type="ECO:0000256" key="2">
    <source>
        <dbReference type="ARBA" id="ARBA00008190"/>
    </source>
</evidence>
<dbReference type="InterPro" id="IPR051649">
    <property type="entry name" value="CUT_Homeobox"/>
</dbReference>
<dbReference type="SMART" id="SM01109">
    <property type="entry name" value="CUT"/>
    <property type="match status" value="1"/>
</dbReference>
<evidence type="ECO:0000256" key="5">
    <source>
        <dbReference type="ARBA" id="ARBA00023155"/>
    </source>
</evidence>
<keyword evidence="10" id="KW-1185">Reference proteome</keyword>
<dbReference type="PROSITE" id="PS51042">
    <property type="entry name" value="CUT"/>
    <property type="match status" value="1"/>
</dbReference>
<evidence type="ECO:0000313" key="9">
    <source>
        <dbReference type="EMBL" id="GCC44484.1"/>
    </source>
</evidence>
<dbReference type="GO" id="GO:0000981">
    <property type="term" value="F:DNA-binding transcription factor activity, RNA polymerase II-specific"/>
    <property type="evidence" value="ECO:0007669"/>
    <property type="project" value="TreeGrafter"/>
</dbReference>
<evidence type="ECO:0000256" key="7">
    <source>
        <dbReference type="ARBA" id="ARBA00023242"/>
    </source>
</evidence>
<dbReference type="SUPFAM" id="SSF47413">
    <property type="entry name" value="lambda repressor-like DNA-binding domains"/>
    <property type="match status" value="1"/>
</dbReference>
<dbReference type="FunFam" id="1.10.260.40:FF:000005">
    <property type="entry name" value="One cut domain family member"/>
    <property type="match status" value="1"/>
</dbReference>
<comment type="subcellular location">
    <subcellularLocation>
        <location evidence="1">Nucleus</location>
    </subcellularLocation>
</comment>
<dbReference type="InterPro" id="IPR010982">
    <property type="entry name" value="Lambda_DNA-bd_dom_sf"/>
</dbReference>
<dbReference type="Proteomes" id="UP000287033">
    <property type="component" value="Unassembled WGS sequence"/>
</dbReference>
<comment type="similarity">
    <text evidence="2">Belongs to the CUT homeobox family.</text>
</comment>
<feature type="non-terminal residue" evidence="9">
    <location>
        <position position="200"/>
    </location>
</feature>
<accession>A0A401TPB8</accession>
<sequence>MNPHLDSFGELVGIEMMALTGAVPGVCQAGGHRSHAKDPHITGPWGYSSELPVVLETETPGLGHPLDPVWDRCYHQSAPPHRCPTVGEAAPAPPREIDTHEVAGQVTAELKRCGIPQAVFARAVLGRSQGTLSDLLRRPKPWHRLKSGRETFRTMWTWLREPESQRITTLRMEGGHHFTILCPRLTFPPYPAHPWALRDN</sequence>
<feature type="domain" description="CUT" evidence="8">
    <location>
        <begin position="88"/>
        <end position="174"/>
    </location>
</feature>
<dbReference type="GO" id="GO:0000978">
    <property type="term" value="F:RNA polymerase II cis-regulatory region sequence-specific DNA binding"/>
    <property type="evidence" value="ECO:0007669"/>
    <property type="project" value="TreeGrafter"/>
</dbReference>
<evidence type="ECO:0000256" key="4">
    <source>
        <dbReference type="ARBA" id="ARBA00023125"/>
    </source>
</evidence>
<evidence type="ECO:0000256" key="3">
    <source>
        <dbReference type="ARBA" id="ARBA00023015"/>
    </source>
</evidence>